<dbReference type="EMBL" id="JAGZAM010000009">
    <property type="protein sequence ID" value="MBS5687529.1"/>
    <property type="molecule type" value="Genomic_DNA"/>
</dbReference>
<evidence type="ECO:0000313" key="11">
    <source>
        <dbReference type="Proteomes" id="UP000250997"/>
    </source>
</evidence>
<keyword evidence="7" id="KW-1003">Cell membrane</keyword>
<evidence type="ECO:0000256" key="3">
    <source>
        <dbReference type="ARBA" id="ARBA00022781"/>
    </source>
</evidence>
<reference evidence="9 11" key="1">
    <citation type="submission" date="2018-02" db="EMBL/GenBank/DDBJ databases">
        <title>Complete genome sequencing of Faecalibacterium prausnitzii strains isolated from the human gut.</title>
        <authorList>
            <person name="Fitzgerald B.C."/>
            <person name="Shkoporov A.N."/>
            <person name="Ross P.R."/>
            <person name="Hill C."/>
        </authorList>
    </citation>
    <scope>NUCLEOTIDE SEQUENCE [LARGE SCALE GENOMIC DNA]</scope>
    <source>
        <strain evidence="9 11">APC942/18-1</strain>
    </source>
</reference>
<evidence type="ECO:0000313" key="12">
    <source>
        <dbReference type="Proteomes" id="UP000260991"/>
    </source>
</evidence>
<dbReference type="SUPFAM" id="SSF47928">
    <property type="entry name" value="N-terminal domain of the delta subunit of the F1F0-ATP synthase"/>
    <property type="match status" value="1"/>
</dbReference>
<dbReference type="Gene3D" id="1.10.520.20">
    <property type="entry name" value="N-terminal domain of the delta subunit of the F1F0-ATP synthase"/>
    <property type="match status" value="1"/>
</dbReference>
<evidence type="ECO:0000313" key="10">
    <source>
        <dbReference type="EMBL" id="RGB93710.1"/>
    </source>
</evidence>
<dbReference type="PRINTS" id="PR00125">
    <property type="entry name" value="ATPASEDELTA"/>
</dbReference>
<protein>
    <recommendedName>
        <fullName evidence="7">ATP synthase subunit delta</fullName>
    </recommendedName>
    <alternativeName>
        <fullName evidence="7">ATP synthase F(1) sector subunit delta</fullName>
    </alternativeName>
    <alternativeName>
        <fullName evidence="7">F-type ATPase subunit delta</fullName>
        <shortName evidence="7">F-ATPase subunit delta</shortName>
    </alternativeName>
</protein>
<reference evidence="10 12" key="2">
    <citation type="submission" date="2018-08" db="EMBL/GenBank/DDBJ databases">
        <title>A genome reference for cultivated species of the human gut microbiota.</title>
        <authorList>
            <person name="Zou Y."/>
            <person name="Xue W."/>
            <person name="Luo G."/>
        </authorList>
    </citation>
    <scope>NUCLEOTIDE SEQUENCE [LARGE SCALE GENOMIC DNA]</scope>
    <source>
        <strain evidence="10 12">AF32-8AC</strain>
    </source>
</reference>
<dbReference type="EMBL" id="PRLA01000011">
    <property type="protein sequence ID" value="RAW48027.1"/>
    <property type="molecule type" value="Genomic_DNA"/>
</dbReference>
<dbReference type="GO" id="GO:0016787">
    <property type="term" value="F:hydrolase activity"/>
    <property type="evidence" value="ECO:0007669"/>
    <property type="project" value="UniProtKB-KW"/>
</dbReference>
<dbReference type="HAMAP" id="MF_01416">
    <property type="entry name" value="ATP_synth_delta_bact"/>
    <property type="match status" value="1"/>
</dbReference>
<dbReference type="Proteomes" id="UP000250997">
    <property type="component" value="Unassembled WGS sequence"/>
</dbReference>
<keyword evidence="7" id="KW-0139">CF(1)</keyword>
<dbReference type="Pfam" id="PF00213">
    <property type="entry name" value="OSCP"/>
    <property type="match status" value="1"/>
</dbReference>
<keyword evidence="2 7" id="KW-0813">Transport</keyword>
<dbReference type="RefSeq" id="WP_015564617.1">
    <property type="nucleotide sequence ID" value="NZ_CP026548.1"/>
</dbReference>
<proteinExistence type="inferred from homology"/>
<dbReference type="EMBL" id="QVER01000001">
    <property type="protein sequence ID" value="RGB93710.1"/>
    <property type="molecule type" value="Genomic_DNA"/>
</dbReference>
<evidence type="ECO:0000256" key="2">
    <source>
        <dbReference type="ARBA" id="ARBA00022448"/>
    </source>
</evidence>
<evidence type="ECO:0000256" key="7">
    <source>
        <dbReference type="HAMAP-Rule" id="MF_01416"/>
    </source>
</evidence>
<comment type="caution">
    <text evidence="10">The sequence shown here is derived from an EMBL/GenBank/DDBJ whole genome shotgun (WGS) entry which is preliminary data.</text>
</comment>
<dbReference type="GO" id="GO:0045259">
    <property type="term" value="C:proton-transporting ATP synthase complex"/>
    <property type="evidence" value="ECO:0007669"/>
    <property type="project" value="UniProtKB-KW"/>
</dbReference>
<keyword evidence="5 7" id="KW-0472">Membrane</keyword>
<comment type="similarity">
    <text evidence="7">Belongs to the ATPase delta chain family.</text>
</comment>
<dbReference type="Proteomes" id="UP000733372">
    <property type="component" value="Unassembled WGS sequence"/>
</dbReference>
<reference evidence="8" key="3">
    <citation type="submission" date="2021-02" db="EMBL/GenBank/DDBJ databases">
        <title>Infant gut strain persistence is associated with maternal origin, phylogeny, and functional potential including surface adhesion and iron acquisition.</title>
        <authorList>
            <person name="Lou Y.C."/>
        </authorList>
    </citation>
    <scope>NUCLEOTIDE SEQUENCE</scope>
    <source>
        <strain evidence="8">L3_101_367G1_dasL3_101_367G1_metabat.metabat.26</strain>
    </source>
</reference>
<sequence length="179" mass="19626">MTETARMYGGSLYDLAAEEGLDERILGELDGVTALLNGDAEYLHLLSIPSIPKKERCALLDEAFRGQVHLYVLNFMKLLCEKGALRELPGCARAYRLRYNEAHGILEATAVSAVPLTAEQTRRLHEKLEKVTGRHIDLKTKVEPAVLGGIRLDIEGTELDGTVRSRLAGLRSSIAAATL</sequence>
<keyword evidence="10" id="KW-0378">Hydrolase</keyword>
<dbReference type="GO" id="GO:0005886">
    <property type="term" value="C:plasma membrane"/>
    <property type="evidence" value="ECO:0007669"/>
    <property type="project" value="UniProtKB-SubCell"/>
</dbReference>
<dbReference type="Proteomes" id="UP000260991">
    <property type="component" value="Unassembled WGS sequence"/>
</dbReference>
<dbReference type="InterPro" id="IPR000711">
    <property type="entry name" value="ATPase_OSCP/dsu"/>
</dbReference>
<accession>A0A329TDZ8</accession>
<evidence type="ECO:0000256" key="4">
    <source>
        <dbReference type="ARBA" id="ARBA00023065"/>
    </source>
</evidence>
<dbReference type="PANTHER" id="PTHR11910">
    <property type="entry name" value="ATP SYNTHASE DELTA CHAIN"/>
    <property type="match status" value="1"/>
</dbReference>
<comment type="function">
    <text evidence="7">F(1)F(0) ATP synthase produces ATP from ADP in the presence of a proton or sodium gradient. F-type ATPases consist of two structural domains, F(1) containing the extramembraneous catalytic core and F(0) containing the membrane proton channel, linked together by a central stalk and a peripheral stalk. During catalysis, ATP synthesis in the catalytic domain of F(1) is coupled via a rotary mechanism of the central stalk subunits to proton translocation.</text>
</comment>
<evidence type="ECO:0000256" key="6">
    <source>
        <dbReference type="ARBA" id="ARBA00023310"/>
    </source>
</evidence>
<gene>
    <name evidence="7 10" type="primary">atpH</name>
    <name evidence="9" type="ORF">C4N27_12320</name>
    <name evidence="10" type="ORF">DWZ46_00495</name>
    <name evidence="8" type="ORF">KHW66_05670</name>
</gene>
<dbReference type="InterPro" id="IPR026015">
    <property type="entry name" value="ATP_synth_OSCP/delta_N_sf"/>
</dbReference>
<evidence type="ECO:0000313" key="9">
    <source>
        <dbReference type="EMBL" id="RAW48027.1"/>
    </source>
</evidence>
<keyword evidence="3 7" id="KW-0375">Hydrogen ion transport</keyword>
<dbReference type="GO" id="GO:0046933">
    <property type="term" value="F:proton-transporting ATP synthase activity, rotational mechanism"/>
    <property type="evidence" value="ECO:0007669"/>
    <property type="project" value="UniProtKB-UniRule"/>
</dbReference>
<evidence type="ECO:0000256" key="5">
    <source>
        <dbReference type="ARBA" id="ARBA00023136"/>
    </source>
</evidence>
<dbReference type="NCBIfam" id="TIGR01145">
    <property type="entry name" value="ATP_synt_delta"/>
    <property type="match status" value="1"/>
</dbReference>
<keyword evidence="4 7" id="KW-0406">Ion transport</keyword>
<evidence type="ECO:0000313" key="8">
    <source>
        <dbReference type="EMBL" id="MBS5687529.1"/>
    </source>
</evidence>
<comment type="subcellular location">
    <subcellularLocation>
        <location evidence="7">Cell membrane</location>
        <topology evidence="7">Peripheral membrane protein</topology>
    </subcellularLocation>
    <subcellularLocation>
        <location evidence="1">Membrane</location>
    </subcellularLocation>
</comment>
<comment type="function">
    <text evidence="7">This protein is part of the stalk that links CF(0) to CF(1). It either transmits conformational changes from CF(0) to CF(1) or is implicated in proton conduction.</text>
</comment>
<name>A0A329TDZ8_9FIRM</name>
<organism evidence="10 12">
    <name type="scientific">Faecalibacterium prausnitzii</name>
    <dbReference type="NCBI Taxonomy" id="853"/>
    <lineage>
        <taxon>Bacteria</taxon>
        <taxon>Bacillati</taxon>
        <taxon>Bacillota</taxon>
        <taxon>Clostridia</taxon>
        <taxon>Eubacteriales</taxon>
        <taxon>Oscillospiraceae</taxon>
        <taxon>Faecalibacterium</taxon>
    </lineage>
</organism>
<evidence type="ECO:0000256" key="1">
    <source>
        <dbReference type="ARBA" id="ARBA00004370"/>
    </source>
</evidence>
<dbReference type="AlphaFoldDB" id="A0A329TDZ8"/>
<keyword evidence="6 7" id="KW-0066">ATP synthesis</keyword>